<reference evidence="2 3" key="1">
    <citation type="submission" date="2019-09" db="EMBL/GenBank/DDBJ databases">
        <title>Polymorphobacter sp. isolated from a lake in China.</title>
        <authorList>
            <person name="Liu Z."/>
        </authorList>
    </citation>
    <scope>NUCLEOTIDE SEQUENCE [LARGE SCALE GENOMIC DNA]</scope>
    <source>
        <strain evidence="2 3">D40P</strain>
    </source>
</reference>
<dbReference type="SUPFAM" id="SSF111126">
    <property type="entry name" value="Ligand-binding domain in the NO signalling and Golgi transport"/>
    <property type="match status" value="1"/>
</dbReference>
<dbReference type="InterPro" id="IPR024096">
    <property type="entry name" value="NO_sig/Golgi_transp_ligand-bd"/>
</dbReference>
<dbReference type="NCBIfam" id="TIGR02019">
    <property type="entry name" value="BchJ"/>
    <property type="match status" value="1"/>
</dbReference>
<dbReference type="GO" id="GO:0015979">
    <property type="term" value="P:photosynthesis"/>
    <property type="evidence" value="ECO:0007669"/>
    <property type="project" value="InterPro"/>
</dbReference>
<accession>A0A7C9GRM1</accession>
<proteinExistence type="predicted"/>
<dbReference type="OrthoDB" id="2080515at2"/>
<dbReference type="AlphaFoldDB" id="A0A7C9GRM1"/>
<dbReference type="EMBL" id="WIOL01000009">
    <property type="protein sequence ID" value="MQT18673.1"/>
    <property type="molecule type" value="Genomic_DNA"/>
</dbReference>
<evidence type="ECO:0000259" key="1">
    <source>
        <dbReference type="SMART" id="SM00989"/>
    </source>
</evidence>
<keyword evidence="3" id="KW-1185">Reference proteome</keyword>
<dbReference type="Proteomes" id="UP000481327">
    <property type="component" value="Unassembled WGS sequence"/>
</dbReference>
<name>A0A7C9GRM1_9SPHN</name>
<evidence type="ECO:0000313" key="2">
    <source>
        <dbReference type="EMBL" id="MQT18673.1"/>
    </source>
</evidence>
<dbReference type="InterPro" id="IPR010249">
    <property type="entry name" value="BchJ"/>
</dbReference>
<sequence length="215" mass="23196">MYANEALAPRDVTVVAAPPTGRIGPNAVTRMAEALTAHGGSGLTASIFAHAGLARYLATPPEAMVDETEVARLHLTVAARLQRHDGVAVARDAGRRTADYLLARRIPRAAQWLLRQLPRRTAAGIMARAIAGHAWTFAGSGRFNHVFDPADRRTLWLNIIDSPLCRDPEMPAPACDYFAATFEGVFGAILGPTTRVVEIECSASGAPACRFRVRW</sequence>
<organism evidence="2 3">
    <name type="scientific">Sandarakinorhabdus fusca</name>
    <dbReference type="NCBI Taxonomy" id="1439888"/>
    <lineage>
        <taxon>Bacteria</taxon>
        <taxon>Pseudomonadati</taxon>
        <taxon>Pseudomonadota</taxon>
        <taxon>Alphaproteobacteria</taxon>
        <taxon>Sphingomonadales</taxon>
        <taxon>Sphingosinicellaceae</taxon>
        <taxon>Sandarakinorhabdus</taxon>
    </lineage>
</organism>
<gene>
    <name evidence="2" type="primary">bchJ</name>
    <name evidence="2" type="ORF">F3168_15585</name>
</gene>
<dbReference type="Gene3D" id="3.30.1380.20">
    <property type="entry name" value="Trafficking protein particle complex subunit 3"/>
    <property type="match status" value="1"/>
</dbReference>
<dbReference type="InterPro" id="IPR004096">
    <property type="entry name" value="V4R"/>
</dbReference>
<comment type="caution">
    <text evidence="2">The sequence shown here is derived from an EMBL/GenBank/DDBJ whole genome shotgun (WGS) entry which is preliminary data.</text>
</comment>
<evidence type="ECO:0000313" key="3">
    <source>
        <dbReference type="Proteomes" id="UP000481327"/>
    </source>
</evidence>
<dbReference type="PANTHER" id="PTHR35090">
    <property type="entry name" value="DNA-DIRECTED RNA POLYMERASE SUBUNIT I"/>
    <property type="match status" value="1"/>
</dbReference>
<feature type="domain" description="4-vinyl reductase 4VR" evidence="1">
    <location>
        <begin position="155"/>
        <end position="215"/>
    </location>
</feature>
<dbReference type="SMART" id="SM00989">
    <property type="entry name" value="V4R"/>
    <property type="match status" value="1"/>
</dbReference>
<dbReference type="GO" id="GO:0030494">
    <property type="term" value="P:bacteriochlorophyll biosynthetic process"/>
    <property type="evidence" value="ECO:0007669"/>
    <property type="project" value="InterPro"/>
</dbReference>
<dbReference type="PANTHER" id="PTHR35090:SF1">
    <property type="entry name" value="SLR0144 PROTEIN"/>
    <property type="match status" value="1"/>
</dbReference>
<dbReference type="RefSeq" id="WP_152579147.1">
    <property type="nucleotide sequence ID" value="NZ_JAATJI010000001.1"/>
</dbReference>
<protein>
    <submittedName>
        <fullName evidence="2">Bacteriochlorophyll 4-vinyl reductase</fullName>
    </submittedName>
</protein>
<dbReference type="Pfam" id="PF02830">
    <property type="entry name" value="V4R"/>
    <property type="match status" value="1"/>
</dbReference>